<evidence type="ECO:0000256" key="2">
    <source>
        <dbReference type="SAM" id="Phobius"/>
    </source>
</evidence>
<protein>
    <submittedName>
        <fullName evidence="3">Uncharacterized protein</fullName>
    </submittedName>
</protein>
<evidence type="ECO:0000256" key="1">
    <source>
        <dbReference type="SAM" id="MobiDB-lite"/>
    </source>
</evidence>
<keyword evidence="2" id="KW-0472">Membrane</keyword>
<reference evidence="3 4" key="1">
    <citation type="submission" date="2018-11" db="EMBL/GenBank/DDBJ databases">
        <title>Sequencing the genomes of 1000 actinobacteria strains.</title>
        <authorList>
            <person name="Klenk H.-P."/>
        </authorList>
    </citation>
    <scope>NUCLEOTIDE SEQUENCE [LARGE SCALE GENOMIC DNA]</scope>
    <source>
        <strain evidence="3 4">DSM 14418</strain>
    </source>
</reference>
<dbReference type="AlphaFoldDB" id="A0A3N4Z9L1"/>
<sequence length="110" mass="12140">MYTYIARRQGSASRSARRGGRPEDARGGLSWGAGILYVLFSEPLDAVFGEMGYTNSVFILMVYSPGIVGVLLVWKHDGLPGLGRFFRRFALVRMSSSAWSSPSGTRRRSC</sequence>
<evidence type="ECO:0000313" key="4">
    <source>
        <dbReference type="Proteomes" id="UP000280726"/>
    </source>
</evidence>
<dbReference type="Proteomes" id="UP000280726">
    <property type="component" value="Unassembled WGS sequence"/>
</dbReference>
<keyword evidence="4" id="KW-1185">Reference proteome</keyword>
<feature type="region of interest" description="Disordered" evidence="1">
    <location>
        <begin position="7"/>
        <end position="29"/>
    </location>
</feature>
<organism evidence="3 4">
    <name type="scientific">Georgenia muralis</name>
    <dbReference type="NCBI Taxonomy" id="154117"/>
    <lineage>
        <taxon>Bacteria</taxon>
        <taxon>Bacillati</taxon>
        <taxon>Actinomycetota</taxon>
        <taxon>Actinomycetes</taxon>
        <taxon>Micrococcales</taxon>
        <taxon>Bogoriellaceae</taxon>
        <taxon>Georgenia</taxon>
    </lineage>
</organism>
<proteinExistence type="predicted"/>
<feature type="transmembrane region" description="Helical" evidence="2">
    <location>
        <begin position="52"/>
        <end position="74"/>
    </location>
</feature>
<evidence type="ECO:0000313" key="3">
    <source>
        <dbReference type="EMBL" id="RPF28937.1"/>
    </source>
</evidence>
<keyword evidence="2" id="KW-0812">Transmembrane</keyword>
<comment type="caution">
    <text evidence="3">The sequence shown here is derived from an EMBL/GenBank/DDBJ whole genome shotgun (WGS) entry which is preliminary data.</text>
</comment>
<name>A0A3N4Z9L1_9MICO</name>
<accession>A0A3N4Z9L1</accession>
<keyword evidence="2" id="KW-1133">Transmembrane helix</keyword>
<gene>
    <name evidence="3" type="ORF">EDD32_3488</name>
</gene>
<dbReference type="EMBL" id="RKRA01000001">
    <property type="protein sequence ID" value="RPF28937.1"/>
    <property type="molecule type" value="Genomic_DNA"/>
</dbReference>